<name>D9RYH7_THEOJ</name>
<dbReference type="HOGENOM" id="CLU_2412220_0_0_9"/>
<dbReference type="AlphaFoldDB" id="D9RYH7"/>
<protein>
    <submittedName>
        <fullName evidence="1">Uncharacterized protein</fullName>
    </submittedName>
</protein>
<dbReference type="Proteomes" id="UP000000272">
    <property type="component" value="Chromosome"/>
</dbReference>
<evidence type="ECO:0000313" key="2">
    <source>
        <dbReference type="Proteomes" id="UP000000272"/>
    </source>
</evidence>
<dbReference type="Gene3D" id="1.20.1260.120">
    <property type="entry name" value="Protein of unknown function DUF2935"/>
    <property type="match status" value="1"/>
</dbReference>
<dbReference type="SUPFAM" id="SSF158430">
    <property type="entry name" value="Bacillus cereus metalloprotein-like"/>
    <property type="match status" value="1"/>
</dbReference>
<proteinExistence type="predicted"/>
<reference evidence="1 2" key="1">
    <citation type="journal article" date="2010" name="Stand. Genomic Sci.">
        <title>Complete genome sequence of Thermosediminibacter oceani type strain (JW/IW-1228P).</title>
        <authorList>
            <person name="Pitluck S."/>
            <person name="Yasawong M."/>
            <person name="Munk C."/>
            <person name="Nolan M."/>
            <person name="Lapidus A."/>
            <person name="Lucas S."/>
            <person name="Glavina Del Rio T."/>
            <person name="Tice H."/>
            <person name="Cheng J.F."/>
            <person name="Bruce D."/>
            <person name="Detter C."/>
            <person name="Tapia R."/>
            <person name="Han C."/>
            <person name="Goodwin L."/>
            <person name="Liolios K."/>
            <person name="Ivanova N."/>
            <person name="Mavromatis K."/>
            <person name="Mikhailova N."/>
            <person name="Pati A."/>
            <person name="Chen A."/>
            <person name="Palaniappan K."/>
            <person name="Land M."/>
            <person name="Hauser L."/>
            <person name="Chang Y.J."/>
            <person name="Jeffries C.D."/>
            <person name="Rohde M."/>
            <person name="Spring S."/>
            <person name="Sikorski J."/>
            <person name="Goker M."/>
            <person name="Woyke T."/>
            <person name="Bristow J."/>
            <person name="Eisen J.A."/>
            <person name="Markowitz V."/>
            <person name="Hugenholtz P."/>
            <person name="Kyrpides N.C."/>
            <person name="Klenk H.P."/>
        </authorList>
    </citation>
    <scope>NUCLEOTIDE SEQUENCE [LARGE SCALE GENOMIC DNA]</scope>
    <source>
        <strain evidence="2">ATCC BAA-1034 / DSM 16646 / JW/IW-1228P</strain>
    </source>
</reference>
<keyword evidence="2" id="KW-1185">Reference proteome</keyword>
<dbReference type="Pfam" id="PF11155">
    <property type="entry name" value="DUF2935"/>
    <property type="match status" value="1"/>
</dbReference>
<gene>
    <name evidence="1" type="ordered locus">Toce_1664</name>
</gene>
<accession>D9RYH7</accession>
<dbReference type="KEGG" id="toc:Toce_1664"/>
<dbReference type="EMBL" id="CP002131">
    <property type="protein sequence ID" value="ADL08401.1"/>
    <property type="molecule type" value="Genomic_DNA"/>
</dbReference>
<organism evidence="1 2">
    <name type="scientific">Thermosediminibacter oceani (strain ATCC BAA-1034 / DSM 16646 / JW/IW-1228P)</name>
    <dbReference type="NCBI Taxonomy" id="555079"/>
    <lineage>
        <taxon>Bacteria</taxon>
        <taxon>Bacillati</taxon>
        <taxon>Bacillota</taxon>
        <taxon>Clostridia</taxon>
        <taxon>Thermosediminibacterales</taxon>
        <taxon>Thermosediminibacteraceae</taxon>
        <taxon>Thermosediminibacter</taxon>
    </lineage>
</organism>
<dbReference type="InterPro" id="IPR021328">
    <property type="entry name" value="CotB-like"/>
</dbReference>
<sequence>MKEMLQWERQIRRLYNEIGKAFRASRSPEPFISISINIMKHWGGFLQRLLADLTRCTIPGRQMNVWPRIVDHMIRENNYFIEVLEILQKMRC</sequence>
<evidence type="ECO:0000313" key="1">
    <source>
        <dbReference type="EMBL" id="ADL08401.1"/>
    </source>
</evidence>